<reference evidence="2" key="1">
    <citation type="journal article" date="2012" name="PLoS Genet.">
        <title>The genomes of the fungal plant pathogens Cladosporium fulvum and Dothistroma septosporum reveal adaptation to different hosts and lifestyles but also signatures of common ancestry.</title>
        <authorList>
            <person name="de Wit P.J.G.M."/>
            <person name="van der Burgt A."/>
            <person name="Oekmen B."/>
            <person name="Stergiopoulos I."/>
            <person name="Abd-Elsalam K.A."/>
            <person name="Aerts A.L."/>
            <person name="Bahkali A.H."/>
            <person name="Beenen H.G."/>
            <person name="Chettri P."/>
            <person name="Cox M.P."/>
            <person name="Datema E."/>
            <person name="de Vries R.P."/>
            <person name="Dhillon B."/>
            <person name="Ganley A.R."/>
            <person name="Griffiths S.A."/>
            <person name="Guo Y."/>
            <person name="Hamelin R.C."/>
            <person name="Henrissat B."/>
            <person name="Kabir M.S."/>
            <person name="Jashni M.K."/>
            <person name="Kema G."/>
            <person name="Klaubauf S."/>
            <person name="Lapidus A."/>
            <person name="Levasseur A."/>
            <person name="Lindquist E."/>
            <person name="Mehrabi R."/>
            <person name="Ohm R.A."/>
            <person name="Owen T.J."/>
            <person name="Salamov A."/>
            <person name="Schwelm A."/>
            <person name="Schijlen E."/>
            <person name="Sun H."/>
            <person name="van den Burg H.A."/>
            <person name="van Ham R.C.H.J."/>
            <person name="Zhang S."/>
            <person name="Goodwin S.B."/>
            <person name="Grigoriev I.V."/>
            <person name="Collemare J."/>
            <person name="Bradshaw R.E."/>
        </authorList>
    </citation>
    <scope>NUCLEOTIDE SEQUENCE [LARGE SCALE GENOMIC DNA]</scope>
    <source>
        <strain evidence="2">NZE10 / CBS 128990</strain>
    </source>
</reference>
<proteinExistence type="predicted"/>
<dbReference type="AlphaFoldDB" id="N1PFM7"/>
<organism evidence="1 2">
    <name type="scientific">Dothistroma septosporum (strain NZE10 / CBS 128990)</name>
    <name type="common">Red band needle blight fungus</name>
    <name type="synonym">Mycosphaerella pini</name>
    <dbReference type="NCBI Taxonomy" id="675120"/>
    <lineage>
        <taxon>Eukaryota</taxon>
        <taxon>Fungi</taxon>
        <taxon>Dikarya</taxon>
        <taxon>Ascomycota</taxon>
        <taxon>Pezizomycotina</taxon>
        <taxon>Dothideomycetes</taxon>
        <taxon>Dothideomycetidae</taxon>
        <taxon>Mycosphaerellales</taxon>
        <taxon>Mycosphaerellaceae</taxon>
        <taxon>Dothistroma</taxon>
    </lineage>
</organism>
<dbReference type="HOGENOM" id="CLU_1184981_0_0_1"/>
<dbReference type="EMBL" id="KB446544">
    <property type="protein sequence ID" value="EME40096.1"/>
    <property type="molecule type" value="Genomic_DNA"/>
</dbReference>
<gene>
    <name evidence="1" type="ORF">DOTSEDRAFT_38099</name>
</gene>
<dbReference type="Proteomes" id="UP000016933">
    <property type="component" value="Unassembled WGS sequence"/>
</dbReference>
<dbReference type="STRING" id="675120.N1PFM7"/>
<evidence type="ECO:0008006" key="3">
    <source>
        <dbReference type="Google" id="ProtNLM"/>
    </source>
</evidence>
<evidence type="ECO:0000313" key="2">
    <source>
        <dbReference type="Proteomes" id="UP000016933"/>
    </source>
</evidence>
<reference evidence="1 2" key="2">
    <citation type="journal article" date="2012" name="PLoS Pathog.">
        <title>Diverse lifestyles and strategies of plant pathogenesis encoded in the genomes of eighteen Dothideomycetes fungi.</title>
        <authorList>
            <person name="Ohm R.A."/>
            <person name="Feau N."/>
            <person name="Henrissat B."/>
            <person name="Schoch C.L."/>
            <person name="Horwitz B.A."/>
            <person name="Barry K.W."/>
            <person name="Condon B.J."/>
            <person name="Copeland A.C."/>
            <person name="Dhillon B."/>
            <person name="Glaser F."/>
            <person name="Hesse C.N."/>
            <person name="Kosti I."/>
            <person name="LaButti K."/>
            <person name="Lindquist E.A."/>
            <person name="Lucas S."/>
            <person name="Salamov A.A."/>
            <person name="Bradshaw R.E."/>
            <person name="Ciuffetti L."/>
            <person name="Hamelin R.C."/>
            <person name="Kema G.H.J."/>
            <person name="Lawrence C."/>
            <person name="Scott J.A."/>
            <person name="Spatafora J.W."/>
            <person name="Turgeon B.G."/>
            <person name="de Wit P.J.G.M."/>
            <person name="Zhong S."/>
            <person name="Goodwin S.B."/>
            <person name="Grigoriev I.V."/>
        </authorList>
    </citation>
    <scope>NUCLEOTIDE SEQUENCE [LARGE SCALE GENOMIC DNA]</scope>
    <source>
        <strain evidence="2">NZE10 / CBS 128990</strain>
    </source>
</reference>
<name>N1PFM7_DOTSN</name>
<evidence type="ECO:0000313" key="1">
    <source>
        <dbReference type="EMBL" id="EME40096.1"/>
    </source>
</evidence>
<accession>N1PFM7</accession>
<dbReference type="OMA" id="ANDCKAC"/>
<keyword evidence="2" id="KW-1185">Reference proteome</keyword>
<dbReference type="eggNOG" id="ENOG502T89T">
    <property type="taxonomic scope" value="Eukaryota"/>
</dbReference>
<protein>
    <recommendedName>
        <fullName evidence="3">BTB domain-containing protein</fullName>
    </recommendedName>
</protein>
<dbReference type="OrthoDB" id="4951845at2759"/>
<sequence length="234" mass="26286">MYASKARPAVRRSKTWDDLAALKARLSRPGTPLTLPLPRVLDPRASPPGRRAYGVEQIITTSSIVTVRVGEAGDRFHVHRSAPIQSSIFPQMKYKLEWLKLDSVIELSDHNPESFAIYSNWVYTSIINSTSGGHDPIPAAQHREWIDLAKSYVLGEALIDTVLTDIIMDTIRAKVLGESGDTIWKAAVELVQIVNESTLRKAHARRFLVDLYHYHAHTNHLEAGKDDFSRDILL</sequence>